<dbReference type="EMBL" id="BTSY01000002">
    <property type="protein sequence ID" value="GMT16727.1"/>
    <property type="molecule type" value="Genomic_DNA"/>
</dbReference>
<feature type="region of interest" description="Disordered" evidence="1">
    <location>
        <begin position="80"/>
        <end position="107"/>
    </location>
</feature>
<feature type="compositionally biased region" description="Acidic residues" evidence="1">
    <location>
        <begin position="531"/>
        <end position="547"/>
    </location>
</feature>
<dbReference type="SMART" id="SM00313">
    <property type="entry name" value="PXA"/>
    <property type="match status" value="1"/>
</dbReference>
<dbReference type="PROSITE" id="PS51207">
    <property type="entry name" value="PXA"/>
    <property type="match status" value="1"/>
</dbReference>
<evidence type="ECO:0000313" key="6">
    <source>
        <dbReference type="EMBL" id="GMT16727.1"/>
    </source>
</evidence>
<feature type="domain" description="PXA" evidence="5">
    <location>
        <begin position="115"/>
        <end position="316"/>
    </location>
</feature>
<dbReference type="InterPro" id="IPR016137">
    <property type="entry name" value="RGS"/>
</dbReference>
<keyword evidence="7" id="KW-1185">Reference proteome</keyword>
<dbReference type="PROSITE" id="PS50195">
    <property type="entry name" value="PX"/>
    <property type="match status" value="1"/>
</dbReference>
<evidence type="ECO:0000256" key="1">
    <source>
        <dbReference type="SAM" id="MobiDB-lite"/>
    </source>
</evidence>
<dbReference type="SMART" id="SM00312">
    <property type="entry name" value="PX"/>
    <property type="match status" value="1"/>
</dbReference>
<protein>
    <submittedName>
        <fullName evidence="6">Uncharacterized protein</fullName>
    </submittedName>
</protein>
<dbReference type="InterPro" id="IPR036871">
    <property type="entry name" value="PX_dom_sf"/>
</dbReference>
<dbReference type="PANTHER" id="PTHR22775:SF44">
    <property type="entry name" value="SORTING NEXIN-14"/>
    <property type="match status" value="1"/>
</dbReference>
<keyword evidence="2" id="KW-0812">Transmembrane</keyword>
<organism evidence="6 7">
    <name type="scientific">Pristionchus fissidentatus</name>
    <dbReference type="NCBI Taxonomy" id="1538716"/>
    <lineage>
        <taxon>Eukaryota</taxon>
        <taxon>Metazoa</taxon>
        <taxon>Ecdysozoa</taxon>
        <taxon>Nematoda</taxon>
        <taxon>Chromadorea</taxon>
        <taxon>Rhabditida</taxon>
        <taxon>Rhabditina</taxon>
        <taxon>Diplogasteromorpha</taxon>
        <taxon>Diplogasteroidea</taxon>
        <taxon>Neodiplogasteridae</taxon>
        <taxon>Pristionchus</taxon>
    </lineage>
</organism>
<dbReference type="InterPro" id="IPR001683">
    <property type="entry name" value="PX_dom"/>
</dbReference>
<dbReference type="SMART" id="SM00315">
    <property type="entry name" value="RGS"/>
    <property type="match status" value="1"/>
</dbReference>
<feature type="domain" description="PX" evidence="4">
    <location>
        <begin position="607"/>
        <end position="728"/>
    </location>
</feature>
<dbReference type="Gene3D" id="1.10.167.10">
    <property type="entry name" value="Regulator of G-protein Signalling 4, domain 2"/>
    <property type="match status" value="1"/>
</dbReference>
<dbReference type="PANTHER" id="PTHR22775">
    <property type="entry name" value="SORTING NEXIN"/>
    <property type="match status" value="1"/>
</dbReference>
<feature type="non-terminal residue" evidence="6">
    <location>
        <position position="1"/>
    </location>
</feature>
<feature type="compositionally biased region" description="Basic and acidic residues" evidence="1">
    <location>
        <begin position="80"/>
        <end position="90"/>
    </location>
</feature>
<comment type="caution">
    <text evidence="6">The sequence shown here is derived from an EMBL/GenBank/DDBJ whole genome shotgun (WGS) entry which is preliminary data.</text>
</comment>
<dbReference type="Proteomes" id="UP001432322">
    <property type="component" value="Unassembled WGS sequence"/>
</dbReference>
<dbReference type="GO" id="GO:0097352">
    <property type="term" value="P:autophagosome maturation"/>
    <property type="evidence" value="ECO:0007669"/>
    <property type="project" value="TreeGrafter"/>
</dbReference>
<accession>A0AAV5VDB2</accession>
<gene>
    <name evidence="6" type="ORF">PFISCL1PPCAC_8024</name>
</gene>
<keyword evidence="2" id="KW-0472">Membrane</keyword>
<proteinExistence type="predicted"/>
<feature type="region of interest" description="Disordered" evidence="1">
    <location>
        <begin position="251"/>
        <end position="270"/>
    </location>
</feature>
<dbReference type="InterPro" id="IPR003114">
    <property type="entry name" value="Phox_assoc"/>
</dbReference>
<dbReference type="PROSITE" id="PS50132">
    <property type="entry name" value="RGS"/>
    <property type="match status" value="1"/>
</dbReference>
<evidence type="ECO:0000259" key="5">
    <source>
        <dbReference type="PROSITE" id="PS51207"/>
    </source>
</evidence>
<dbReference type="Gene3D" id="3.30.1520.10">
    <property type="entry name" value="Phox-like domain"/>
    <property type="match status" value="1"/>
</dbReference>
<dbReference type="SUPFAM" id="SSF48097">
    <property type="entry name" value="Regulator of G-protein signaling, RGS"/>
    <property type="match status" value="1"/>
</dbReference>
<feature type="transmembrane region" description="Helical" evidence="2">
    <location>
        <begin position="21"/>
        <end position="54"/>
    </location>
</feature>
<evidence type="ECO:0000259" key="4">
    <source>
        <dbReference type="PROSITE" id="PS50195"/>
    </source>
</evidence>
<feature type="domain" description="RGS" evidence="3">
    <location>
        <begin position="352"/>
        <end position="478"/>
    </location>
</feature>
<evidence type="ECO:0000259" key="3">
    <source>
        <dbReference type="PROSITE" id="PS50132"/>
    </source>
</evidence>
<dbReference type="InterPro" id="IPR036305">
    <property type="entry name" value="RGS_sf"/>
</dbReference>
<dbReference type="InterPro" id="IPR044926">
    <property type="entry name" value="RGS_subdomain_2"/>
</dbReference>
<dbReference type="SUPFAM" id="SSF64268">
    <property type="entry name" value="PX domain"/>
    <property type="match status" value="1"/>
</dbReference>
<dbReference type="Pfam" id="PF00787">
    <property type="entry name" value="PX"/>
    <property type="match status" value="1"/>
</dbReference>
<dbReference type="Pfam" id="PF02194">
    <property type="entry name" value="PXA"/>
    <property type="match status" value="1"/>
</dbReference>
<name>A0AAV5VDB2_9BILA</name>
<sequence length="1010" mass="115520">VEMEWRELLSRLREDERSILFGVPTVFSLFLLSIGFGPIAIAFCIGSVTLGYFAADWSINSNGEFLSPLIYKLLEEKGKTEETKEEDKDTTVVLPSPNNDSPRRERKPWTDLAVPECVNGSLEGLVEEMIEQYVNEWYGGGISQDRAFLNEIRYQVRFLAAKLLVALQSIDLPRFILEKLLPPVSIHVRRVIDAEKKWEKQSTPSTIESRIASEMGDLHYGMRSREHEVEYLRQVVEYLIPYLLDDKRISGRATDEGSPAHQKTRMRHQNNRWPSHPVRHFIREMLTHSVVLPLLDVIADPDTLNHLLCLLFDPTPYPEQPPDTEDKPMTVFLCGLTESNQDDLPDSLLQMKLSEILSDGRIFSVFRLYLSDTGGPVNELKFLADAKRIHEKMQKKDGSSSETTYEVWQIYTAFVHESAPEKIKFDPDTIDAFHTAVEGNDLERLFKIIEKTYQVVYTRMQWEYVVPFCQSENFMGFLCGSPPTAMDEWEDVLSKHPATVDTREAPDKAFSFTQFRNQFFSAIKAVASEEEEAGEEKEVEVEEDEDPPQISHIQSCPAIDISLAEDSISELSPSLSSSSLASPSSARSSSIAPDIFIDPDKRDINRWRVTIPTVVPVKDQVNGRYYYAYNIDVLRLDGDENETKIWSIVRRYSEFYVLENKLQEFHSGNLTFPALPPKRNMLFSAQTREFIDQFRYNFAAFLSGLCKQTLLARSDLLFAFLTSREEFRESLNFSTLNPVKMVRKMPSKLSREKGQNLKPFLLTLMANVLADSTSTTAYGEEERTGEERGEIDSLSSVDSAPFSLYSPVYGNNFSDLKMDEKDEPFQKDRAEKWTRSTLDSIILLCLPYLSSSIDIFPSGVRPFITRIVVYLLTLCSYKAFDEAVLILLRRTLERGLCGANLISCIQLTQQTLFCREDVVVTEQEKALRMELADRRTKQFIEESIPTNRLRFVPLRSLSSLLSQTLHSLQFPCLNKHLSLVLLDVLVPTLFPSPQINCPNPLEKTMDTPER</sequence>
<feature type="region of interest" description="Disordered" evidence="1">
    <location>
        <begin position="531"/>
        <end position="552"/>
    </location>
</feature>
<reference evidence="6" key="1">
    <citation type="submission" date="2023-10" db="EMBL/GenBank/DDBJ databases">
        <title>Genome assembly of Pristionchus species.</title>
        <authorList>
            <person name="Yoshida K."/>
            <person name="Sommer R.J."/>
        </authorList>
    </citation>
    <scope>NUCLEOTIDE SEQUENCE</scope>
    <source>
        <strain evidence="6">RS5133</strain>
    </source>
</reference>
<dbReference type="Pfam" id="PF00615">
    <property type="entry name" value="RGS"/>
    <property type="match status" value="1"/>
</dbReference>
<evidence type="ECO:0000313" key="7">
    <source>
        <dbReference type="Proteomes" id="UP001432322"/>
    </source>
</evidence>
<dbReference type="AlphaFoldDB" id="A0AAV5VDB2"/>
<keyword evidence="2" id="KW-1133">Transmembrane helix</keyword>
<dbReference type="GO" id="GO:0005770">
    <property type="term" value="C:late endosome"/>
    <property type="evidence" value="ECO:0007669"/>
    <property type="project" value="TreeGrafter"/>
</dbReference>
<evidence type="ECO:0000256" key="2">
    <source>
        <dbReference type="SAM" id="Phobius"/>
    </source>
</evidence>
<dbReference type="GO" id="GO:0035091">
    <property type="term" value="F:phosphatidylinositol binding"/>
    <property type="evidence" value="ECO:0007669"/>
    <property type="project" value="InterPro"/>
</dbReference>
<feature type="non-terminal residue" evidence="6">
    <location>
        <position position="1010"/>
    </location>
</feature>